<dbReference type="OrthoDB" id="961272at2"/>
<proteinExistence type="predicted"/>
<dbReference type="GO" id="GO:0016747">
    <property type="term" value="F:acyltransferase activity, transferring groups other than amino-acyl groups"/>
    <property type="evidence" value="ECO:0007669"/>
    <property type="project" value="InterPro"/>
</dbReference>
<dbReference type="RefSeq" id="WP_036123863.1">
    <property type="nucleotide sequence ID" value="NZ_BMET01000003.1"/>
</dbReference>
<gene>
    <name evidence="2" type="ORF">IA57_12055</name>
</gene>
<dbReference type="InterPro" id="IPR000182">
    <property type="entry name" value="GNAT_dom"/>
</dbReference>
<dbReference type="CDD" id="cd04301">
    <property type="entry name" value="NAT_SF"/>
    <property type="match status" value="1"/>
</dbReference>
<dbReference type="eggNOG" id="COG0456">
    <property type="taxonomic scope" value="Bacteria"/>
</dbReference>
<dbReference type="SUPFAM" id="SSF55729">
    <property type="entry name" value="Acyl-CoA N-acyltransferases (Nat)"/>
    <property type="match status" value="1"/>
</dbReference>
<dbReference type="AlphaFoldDB" id="A0A084THH0"/>
<protein>
    <submittedName>
        <fullName evidence="2">GNAT family acetyltransferase</fullName>
    </submittedName>
</protein>
<reference evidence="3" key="2">
    <citation type="submission" date="2014-07" db="EMBL/GenBank/DDBJ databases">
        <title>Genome sequence of Mangrovimonas yunxiaonensis.</title>
        <authorList>
            <person name="Li Y."/>
            <person name="Zheng T."/>
        </authorList>
    </citation>
    <scope>NUCLEOTIDE SEQUENCE [LARGE SCALE GENOMIC DNA]</scope>
    <source>
        <strain evidence="3">LY01</strain>
    </source>
</reference>
<evidence type="ECO:0000313" key="2">
    <source>
        <dbReference type="EMBL" id="KFB00156.1"/>
    </source>
</evidence>
<feature type="domain" description="N-acetyltransferase" evidence="1">
    <location>
        <begin position="1"/>
        <end position="146"/>
    </location>
</feature>
<dbReference type="Proteomes" id="UP000028521">
    <property type="component" value="Unassembled WGS sequence"/>
</dbReference>
<evidence type="ECO:0000259" key="1">
    <source>
        <dbReference type="PROSITE" id="PS51186"/>
    </source>
</evidence>
<organism evidence="2 3">
    <name type="scientific">Mangrovimonas yunxiaonensis</name>
    <dbReference type="NCBI Taxonomy" id="1197477"/>
    <lineage>
        <taxon>Bacteria</taxon>
        <taxon>Pseudomonadati</taxon>
        <taxon>Bacteroidota</taxon>
        <taxon>Flavobacteriia</taxon>
        <taxon>Flavobacteriales</taxon>
        <taxon>Flavobacteriaceae</taxon>
        <taxon>Mangrovimonas</taxon>
    </lineage>
</organism>
<dbReference type="PROSITE" id="PS51186">
    <property type="entry name" value="GNAT"/>
    <property type="match status" value="1"/>
</dbReference>
<comment type="caution">
    <text evidence="2">The sequence shown here is derived from an EMBL/GenBank/DDBJ whole genome shotgun (WGS) entry which is preliminary data.</text>
</comment>
<evidence type="ECO:0000313" key="3">
    <source>
        <dbReference type="Proteomes" id="UP000028521"/>
    </source>
</evidence>
<dbReference type="Pfam" id="PF13673">
    <property type="entry name" value="Acetyltransf_10"/>
    <property type="match status" value="1"/>
</dbReference>
<keyword evidence="3" id="KW-1185">Reference proteome</keyword>
<sequence length="147" mass="17303">MIRAYSNTDKPRIIELLKQNTPDYFDVSETSDLITYLDHAVEDYFVYESDSEIIGAGGLNYFPSEKSARMSWDIIAPKYHGQGIGKQLVQYRLKHLSTKTNIEHIMVRTTQMAYRFYEKMGFELERIEKDFWAAGFDLYQMKMNNKT</sequence>
<dbReference type="Gene3D" id="3.40.630.30">
    <property type="match status" value="1"/>
</dbReference>
<reference evidence="2 3" key="1">
    <citation type="journal article" date="2014" name="Genome Announc.">
        <title>Draft Genome Sequence of the Algicidal Bacterium Mangrovimonas yunxiaonensis Strain LY01.</title>
        <authorList>
            <person name="Li Y."/>
            <person name="Zhu H."/>
            <person name="Li C."/>
            <person name="Zhang H."/>
            <person name="Chen Z."/>
            <person name="Zheng W."/>
            <person name="Xu H."/>
            <person name="Zheng T."/>
        </authorList>
    </citation>
    <scope>NUCLEOTIDE SEQUENCE [LARGE SCALE GENOMIC DNA]</scope>
    <source>
        <strain evidence="2 3">LY01</strain>
    </source>
</reference>
<dbReference type="InterPro" id="IPR016181">
    <property type="entry name" value="Acyl_CoA_acyltransferase"/>
</dbReference>
<keyword evidence="2" id="KW-0808">Transferase</keyword>
<accession>A0A084THH0</accession>
<name>A0A084THH0_9FLAO</name>
<dbReference type="EMBL" id="JPFK01000009">
    <property type="protein sequence ID" value="KFB00156.1"/>
    <property type="molecule type" value="Genomic_DNA"/>
</dbReference>
<dbReference type="STRING" id="1197477.IA57_12055"/>